<reference evidence="4" key="1">
    <citation type="submission" date="2022-06" db="EMBL/GenBank/DDBJ databases">
        <title>New Polynucleobacter species.</title>
        <authorList>
            <person name="Hahn M.W."/>
        </authorList>
    </citation>
    <scope>NUCLEOTIDE SEQUENCE</scope>
    <source>
        <strain evidence="4">UK-FUSCHL-C3</strain>
    </source>
</reference>
<evidence type="ECO:0000256" key="2">
    <source>
        <dbReference type="ARBA" id="ARBA00022801"/>
    </source>
</evidence>
<dbReference type="RefSeq" id="WP_353439846.1">
    <property type="nucleotide sequence ID" value="NZ_CP099959.1"/>
</dbReference>
<dbReference type="PANTHER" id="PTHR10655:SF17">
    <property type="entry name" value="LYSOPHOSPHOLIPASE-LIKE PROTEIN 1"/>
    <property type="match status" value="1"/>
</dbReference>
<organism evidence="4">
    <name type="scientific">Polynucleobacter sp. UK-FUSCHL-C3</name>
    <dbReference type="NCBI Taxonomy" id="2955208"/>
    <lineage>
        <taxon>Bacteria</taxon>
        <taxon>Pseudomonadati</taxon>
        <taxon>Pseudomonadota</taxon>
        <taxon>Betaproteobacteria</taxon>
        <taxon>Burkholderiales</taxon>
        <taxon>Burkholderiaceae</taxon>
        <taxon>Polynucleobacter</taxon>
    </lineage>
</organism>
<evidence type="ECO:0000256" key="1">
    <source>
        <dbReference type="ARBA" id="ARBA00006499"/>
    </source>
</evidence>
<dbReference type="InterPro" id="IPR003140">
    <property type="entry name" value="PLipase/COase/thioEstase"/>
</dbReference>
<dbReference type="Gene3D" id="3.40.50.1820">
    <property type="entry name" value="alpha/beta hydrolase"/>
    <property type="match status" value="1"/>
</dbReference>
<dbReference type="GO" id="GO:0016787">
    <property type="term" value="F:hydrolase activity"/>
    <property type="evidence" value="ECO:0007669"/>
    <property type="project" value="UniProtKB-KW"/>
</dbReference>
<gene>
    <name evidence="4" type="ORF">NKE59_04670</name>
</gene>
<dbReference type="SUPFAM" id="SSF53474">
    <property type="entry name" value="alpha/beta-Hydrolases"/>
    <property type="match status" value="1"/>
</dbReference>
<dbReference type="EMBL" id="CP099959">
    <property type="protein sequence ID" value="XCC58578.1"/>
    <property type="molecule type" value="Genomic_DNA"/>
</dbReference>
<comment type="similarity">
    <text evidence="1">Belongs to the AB hydrolase superfamily. AB hydrolase 2 family.</text>
</comment>
<proteinExistence type="inferred from homology"/>
<dbReference type="Pfam" id="PF02230">
    <property type="entry name" value="Abhydrolase_2"/>
    <property type="match status" value="1"/>
</dbReference>
<accession>A0AAU8A4E9</accession>
<protein>
    <submittedName>
        <fullName evidence="4">Alpha/beta hydrolase</fullName>
    </submittedName>
</protein>
<keyword evidence="2 4" id="KW-0378">Hydrolase</keyword>
<dbReference type="InterPro" id="IPR029058">
    <property type="entry name" value="AB_hydrolase_fold"/>
</dbReference>
<evidence type="ECO:0000313" key="4">
    <source>
        <dbReference type="EMBL" id="XCC58578.1"/>
    </source>
</evidence>
<name>A0AAU8A4E9_9BURK</name>
<sequence>MERLPCIEIETAEHPTAAVIWLHGLGADGNDFASILPQLDLSACPGIRFIFPSAPSMPVTVNGGYVMPAWYDIIGRSPNDREDESGIERSAKAIQALIEHECSHGIAPNKIILAGFSQGCAMVLHTGLRYPQALGGIMALSGYLPLRDSFVKNRNPANQQTPIFMAHGEWDSVITLDRSEYSKDVLEANGYAVQWQTYAMEHSVHPHEIVDIGNFLRRVLAT</sequence>
<feature type="domain" description="Phospholipase/carboxylesterase/thioesterase" evidence="3">
    <location>
        <begin position="10"/>
        <end position="218"/>
    </location>
</feature>
<dbReference type="PANTHER" id="PTHR10655">
    <property type="entry name" value="LYSOPHOSPHOLIPASE-RELATED"/>
    <property type="match status" value="1"/>
</dbReference>
<dbReference type="AlphaFoldDB" id="A0AAU8A4E9"/>
<dbReference type="InterPro" id="IPR050565">
    <property type="entry name" value="LYPA1-2/EST-like"/>
</dbReference>
<evidence type="ECO:0000259" key="3">
    <source>
        <dbReference type="Pfam" id="PF02230"/>
    </source>
</evidence>